<feature type="region of interest" description="Disordered" evidence="8">
    <location>
        <begin position="239"/>
        <end position="260"/>
    </location>
</feature>
<evidence type="ECO:0000256" key="5">
    <source>
        <dbReference type="ARBA" id="ARBA00022692"/>
    </source>
</evidence>
<keyword evidence="5 9" id="KW-0812">Transmembrane</keyword>
<keyword evidence="6 9" id="KW-1133">Transmembrane helix</keyword>
<dbReference type="OrthoDB" id="10295382at2759"/>
<accession>W7T195</accession>
<dbReference type="GO" id="GO:0016757">
    <property type="term" value="F:glycosyltransferase activity"/>
    <property type="evidence" value="ECO:0007669"/>
    <property type="project" value="UniProtKB-KW"/>
</dbReference>
<evidence type="ECO:0000256" key="8">
    <source>
        <dbReference type="SAM" id="MobiDB-lite"/>
    </source>
</evidence>
<evidence type="ECO:0000256" key="7">
    <source>
        <dbReference type="ARBA" id="ARBA00023136"/>
    </source>
</evidence>
<comment type="subcellular location">
    <subcellularLocation>
        <location evidence="1">Membrane</location>
        <topology evidence="1">Single-pass membrane protein</topology>
    </subcellularLocation>
</comment>
<organism evidence="10 11">
    <name type="scientific">Nannochloropsis gaditana</name>
    <dbReference type="NCBI Taxonomy" id="72520"/>
    <lineage>
        <taxon>Eukaryota</taxon>
        <taxon>Sar</taxon>
        <taxon>Stramenopiles</taxon>
        <taxon>Ochrophyta</taxon>
        <taxon>Eustigmatophyceae</taxon>
        <taxon>Eustigmatales</taxon>
        <taxon>Monodopsidaceae</taxon>
        <taxon>Nannochloropsis</taxon>
    </lineage>
</organism>
<dbReference type="GO" id="GO:0016020">
    <property type="term" value="C:membrane"/>
    <property type="evidence" value="ECO:0007669"/>
    <property type="project" value="UniProtKB-SubCell"/>
</dbReference>
<sequence>MATKTFHFQRSTCCNPYRRIAVLSLAILGLTLVSFYFHIRFDVTSFKLLAFNLIDETPSSNANNLVTITTTTNSSSISPTHTTAPALHASLAPMIMPAWTDNHCFYVLGGILTRDQIDEHLCMDVMVAGRRMFLEVKENFGVRDLNEDWSLGKSHNVADPDEVVALGGKVLCHVSGEGNDVEEEAVLVPMRSPFSPYASGLVHIIRCPVADAFPLDAGDVDVTVRVVFGGNQTQDSIKYGWEWPRSNGTDAGRGQGKGGEERFRVVVPRATRHAGYFSYLPEASKLDPWQAQPDKLHLCVAGLYTNFTCPLLDQTLEFVEYHTQQGVAHIHLGVDYPVGSESWKAVLRVLRPYIDERKVSVMSTQSVRGPGWIGTDQFKLYFYASCLAYTKGLATWVGIWDIDEYLVPRDEGASTIVQSLDTVLREADKTAKDVCFMSFTSFGFMEVKELRTIGNRTWAGQMFGHWRQAKSDDNWTKSILSNRNAYFTGSHYPGACRDVGGRRWGENPRADLWRINASVLAMHHYRGKVSSVKKPKSNVAEDDEYGMRLFPAVLDGLRSRKADEIVERECGFRPSMAVEDVGLGSKKQAMRRKMCVLCSGG</sequence>
<proteinExistence type="inferred from homology"/>
<dbReference type="PANTHER" id="PTHR21461">
    <property type="entry name" value="GLYCOSYLTRANSFERASE FAMILY 92 PROTEIN"/>
    <property type="match status" value="1"/>
</dbReference>
<dbReference type="EMBL" id="AZIL01002757">
    <property type="protein sequence ID" value="EWM20860.1"/>
    <property type="molecule type" value="Genomic_DNA"/>
</dbReference>
<evidence type="ECO:0000256" key="3">
    <source>
        <dbReference type="ARBA" id="ARBA00022676"/>
    </source>
</evidence>
<keyword evidence="11" id="KW-1185">Reference proteome</keyword>
<feature type="transmembrane region" description="Helical" evidence="9">
    <location>
        <begin position="20"/>
        <end position="39"/>
    </location>
</feature>
<dbReference type="Proteomes" id="UP000019335">
    <property type="component" value="Unassembled WGS sequence"/>
</dbReference>
<dbReference type="PANTHER" id="PTHR21461:SF69">
    <property type="entry name" value="GLYCOSYLTRANSFERASE FAMILY 92 PROTEIN"/>
    <property type="match status" value="1"/>
</dbReference>
<evidence type="ECO:0000256" key="6">
    <source>
        <dbReference type="ARBA" id="ARBA00022989"/>
    </source>
</evidence>
<dbReference type="Pfam" id="PF01697">
    <property type="entry name" value="Glyco_transf_92"/>
    <property type="match status" value="1"/>
</dbReference>
<gene>
    <name evidence="10" type="ORF">Naga_100164g6</name>
</gene>
<evidence type="ECO:0000256" key="4">
    <source>
        <dbReference type="ARBA" id="ARBA00022679"/>
    </source>
</evidence>
<keyword evidence="7 9" id="KW-0472">Membrane</keyword>
<evidence type="ECO:0000256" key="1">
    <source>
        <dbReference type="ARBA" id="ARBA00004167"/>
    </source>
</evidence>
<dbReference type="GO" id="GO:0005737">
    <property type="term" value="C:cytoplasm"/>
    <property type="evidence" value="ECO:0007669"/>
    <property type="project" value="TreeGrafter"/>
</dbReference>
<protein>
    <recommendedName>
        <fullName evidence="12">Glycosyltransferase family 92 protein</fullName>
    </recommendedName>
</protein>
<evidence type="ECO:0000313" key="10">
    <source>
        <dbReference type="EMBL" id="EWM20860.1"/>
    </source>
</evidence>
<name>W7T195_9STRA</name>
<comment type="similarity">
    <text evidence="2">Belongs to the glycosyltransferase 92 family.</text>
</comment>
<evidence type="ECO:0000256" key="2">
    <source>
        <dbReference type="ARBA" id="ARBA00007647"/>
    </source>
</evidence>
<dbReference type="InterPro" id="IPR008166">
    <property type="entry name" value="Glyco_transf_92"/>
</dbReference>
<evidence type="ECO:0000256" key="9">
    <source>
        <dbReference type="SAM" id="Phobius"/>
    </source>
</evidence>
<keyword evidence="4" id="KW-0808">Transferase</keyword>
<keyword evidence="3" id="KW-0328">Glycosyltransferase</keyword>
<evidence type="ECO:0008006" key="12">
    <source>
        <dbReference type="Google" id="ProtNLM"/>
    </source>
</evidence>
<reference evidence="10 11" key="1">
    <citation type="journal article" date="2014" name="Mol. Plant">
        <title>Chromosome Scale Genome Assembly and Transcriptome Profiling of Nannochloropsis gaditana in Nitrogen Depletion.</title>
        <authorList>
            <person name="Corteggiani Carpinelli E."/>
            <person name="Telatin A."/>
            <person name="Vitulo N."/>
            <person name="Forcato C."/>
            <person name="D'Angelo M."/>
            <person name="Schiavon R."/>
            <person name="Vezzi A."/>
            <person name="Giacometti G.M."/>
            <person name="Morosinotto T."/>
            <person name="Valle G."/>
        </authorList>
    </citation>
    <scope>NUCLEOTIDE SEQUENCE [LARGE SCALE GENOMIC DNA]</scope>
    <source>
        <strain evidence="10 11">B-31</strain>
    </source>
</reference>
<evidence type="ECO:0000313" key="11">
    <source>
        <dbReference type="Proteomes" id="UP000019335"/>
    </source>
</evidence>
<comment type="caution">
    <text evidence="10">The sequence shown here is derived from an EMBL/GenBank/DDBJ whole genome shotgun (WGS) entry which is preliminary data.</text>
</comment>
<dbReference type="AlphaFoldDB" id="W7T195"/>